<keyword evidence="5" id="KW-0598">Phosphotransferase system</keyword>
<reference evidence="11" key="1">
    <citation type="journal article" date="2013" name="Stand. Genomic Sci.">
        <title>Complete genome sequence of Coriobacterium glomerans type strain (PW2(T)) from the midgut of Pyrrhocoris apterus L. (red soldier bug).</title>
        <authorList>
            <person name="Stackebrandt E."/>
            <person name="Zeytun A."/>
            <person name="Lapidus A."/>
            <person name="Nolan M."/>
            <person name="Lucas S."/>
            <person name="Hammon N."/>
            <person name="Deshpande S."/>
            <person name="Cheng J.F."/>
            <person name="Tapia R."/>
            <person name="Goodwin L.A."/>
            <person name="Pitluck S."/>
            <person name="Liolios K."/>
            <person name="Pagani I."/>
            <person name="Ivanova N."/>
            <person name="Mavromatis K."/>
            <person name="Mikhailova N."/>
            <person name="Huntemann M."/>
            <person name="Pati A."/>
            <person name="Chen A."/>
            <person name="Palaniappan K."/>
            <person name="Chang Y.J."/>
            <person name="Land M."/>
            <person name="Hauser L."/>
            <person name="Rohde M."/>
            <person name="Pukall R."/>
            <person name="Goker M."/>
            <person name="Detter J.C."/>
            <person name="Woyke T."/>
            <person name="Bristow J."/>
            <person name="Eisen J.A."/>
            <person name="Markowitz V."/>
            <person name="Hugenholtz P."/>
            <person name="Kyrpides N.C."/>
            <person name="Klenk H.P."/>
        </authorList>
    </citation>
    <scope>NUCLEOTIDE SEQUENCE</scope>
    <source>
        <strain evidence="11">ATCC 49209 / DSM 20642 / JCM 10262 / PW2</strain>
    </source>
</reference>
<evidence type="ECO:0000256" key="6">
    <source>
        <dbReference type="ARBA" id="ARBA00022692"/>
    </source>
</evidence>
<evidence type="ECO:0000256" key="5">
    <source>
        <dbReference type="ARBA" id="ARBA00022683"/>
    </source>
</evidence>
<dbReference type="GO" id="GO:0009401">
    <property type="term" value="P:phosphoenolpyruvate-dependent sugar phosphotransferase system"/>
    <property type="evidence" value="ECO:0007669"/>
    <property type="project" value="UniProtKB-KW"/>
</dbReference>
<dbReference type="InterPro" id="IPR050303">
    <property type="entry name" value="GatZ_KbaZ_carbometab"/>
</dbReference>
<dbReference type="GO" id="GO:0005886">
    <property type="term" value="C:plasma membrane"/>
    <property type="evidence" value="ECO:0007669"/>
    <property type="project" value="UniProtKB-SubCell"/>
</dbReference>
<evidence type="ECO:0000313" key="10">
    <source>
        <dbReference type="EMBL" id="AEB06355.1"/>
    </source>
</evidence>
<feature type="transmembrane region" description="Helical" evidence="9">
    <location>
        <begin position="180"/>
        <end position="200"/>
    </location>
</feature>
<dbReference type="OrthoDB" id="9811533at2"/>
<feature type="transmembrane region" description="Helical" evidence="9">
    <location>
        <begin position="286"/>
        <end position="307"/>
    </location>
</feature>
<keyword evidence="11" id="KW-1185">Reference proteome</keyword>
<dbReference type="PANTHER" id="PTHR32502:SF5">
    <property type="entry name" value="N-ACETYLGALACTOSAMINE PERMEASE IID COMPONENT-RELATED"/>
    <property type="match status" value="1"/>
</dbReference>
<keyword evidence="6 9" id="KW-0812">Transmembrane</keyword>
<dbReference type="AlphaFoldDB" id="F2N716"/>
<dbReference type="PANTHER" id="PTHR32502">
    <property type="entry name" value="N-ACETYLGALACTOSAMINE PERMEASE II COMPONENT-RELATED"/>
    <property type="match status" value="1"/>
</dbReference>
<gene>
    <name evidence="10" type="ordered locus">Corgl_0228</name>
</gene>
<keyword evidence="4" id="KW-0762">Sugar transport</keyword>
<protein>
    <submittedName>
        <fullName evidence="10">PTS system IID component, Man family</fullName>
    </submittedName>
</protein>
<proteinExistence type="predicted"/>
<evidence type="ECO:0000256" key="3">
    <source>
        <dbReference type="ARBA" id="ARBA00022475"/>
    </source>
</evidence>
<sequence>MTDTEKRIRLTKSDRVKVFWRQSFEQGSINYERMQHLGWCYAMLPAMKRLYPDIEDQKAFVKRHMEFFNTHPYLAAPIFGVVMALEEERANGAEIDDAAIQGVKIGMMGPLAGVGDPVFWGTLRPVLGAFAASLALGMNPLGPCLFFVIWNIVRLAFKWYTQELGYRQGSNITKDLSGGLMQKITMGASILGMFIMGVLIPRWTTIDLSKIVFSNADMGSVAEKFPDITKLTDLLNGGGSITPDILSGAVKAVQNAANGGYSIVMNAGQYASDPARLIKIATLQTVLDQLLPGLMALILTLGCITLLRKKVNPIVIIFGLFIIGIAGALIGFF</sequence>
<keyword evidence="7 9" id="KW-1133">Transmembrane helix</keyword>
<dbReference type="HOGENOM" id="CLU_060742_2_0_11"/>
<dbReference type="EMBL" id="CP002628">
    <property type="protein sequence ID" value="AEB06355.1"/>
    <property type="molecule type" value="Genomic_DNA"/>
</dbReference>
<evidence type="ECO:0000256" key="2">
    <source>
        <dbReference type="ARBA" id="ARBA00022448"/>
    </source>
</evidence>
<dbReference type="InterPro" id="IPR004704">
    <property type="entry name" value="PTS_IID_man"/>
</dbReference>
<dbReference type="Pfam" id="PF03613">
    <property type="entry name" value="EIID-AGA"/>
    <property type="match status" value="1"/>
</dbReference>
<dbReference type="Proteomes" id="UP000006851">
    <property type="component" value="Chromosome"/>
</dbReference>
<evidence type="ECO:0000256" key="4">
    <source>
        <dbReference type="ARBA" id="ARBA00022597"/>
    </source>
</evidence>
<dbReference type="KEGG" id="cgo:Corgl_0228"/>
<feature type="transmembrane region" description="Helical" evidence="9">
    <location>
        <begin position="313"/>
        <end position="332"/>
    </location>
</feature>
<dbReference type="RefSeq" id="WP_013708098.1">
    <property type="nucleotide sequence ID" value="NC_015389.1"/>
</dbReference>
<dbReference type="STRING" id="700015.Corgl_0228"/>
<evidence type="ECO:0000256" key="8">
    <source>
        <dbReference type="ARBA" id="ARBA00023136"/>
    </source>
</evidence>
<evidence type="ECO:0000256" key="9">
    <source>
        <dbReference type="SAM" id="Phobius"/>
    </source>
</evidence>
<organism evidence="10 11">
    <name type="scientific">Coriobacterium glomerans (strain ATCC 49209 / DSM 20642 / JCM 10262 / PW2)</name>
    <dbReference type="NCBI Taxonomy" id="700015"/>
    <lineage>
        <taxon>Bacteria</taxon>
        <taxon>Bacillati</taxon>
        <taxon>Actinomycetota</taxon>
        <taxon>Coriobacteriia</taxon>
        <taxon>Coriobacteriales</taxon>
        <taxon>Coriobacteriaceae</taxon>
        <taxon>Coriobacterium</taxon>
    </lineage>
</organism>
<accession>F2N716</accession>
<evidence type="ECO:0000313" key="11">
    <source>
        <dbReference type="Proteomes" id="UP000006851"/>
    </source>
</evidence>
<evidence type="ECO:0000256" key="1">
    <source>
        <dbReference type="ARBA" id="ARBA00004651"/>
    </source>
</evidence>
<comment type="subcellular location">
    <subcellularLocation>
        <location evidence="1">Cell membrane</location>
        <topology evidence="1">Multi-pass membrane protein</topology>
    </subcellularLocation>
</comment>
<name>F2N716_CORGP</name>
<dbReference type="PROSITE" id="PS51108">
    <property type="entry name" value="PTS_EIID"/>
    <property type="match status" value="1"/>
</dbReference>
<keyword evidence="3" id="KW-1003">Cell membrane</keyword>
<dbReference type="eggNOG" id="COG3716">
    <property type="taxonomic scope" value="Bacteria"/>
</dbReference>
<keyword evidence="2" id="KW-0813">Transport</keyword>
<keyword evidence="8 9" id="KW-0472">Membrane</keyword>
<dbReference type="NCBIfam" id="TIGR00828">
    <property type="entry name" value="EIID-AGA"/>
    <property type="match status" value="1"/>
</dbReference>
<evidence type="ECO:0000256" key="7">
    <source>
        <dbReference type="ARBA" id="ARBA00022989"/>
    </source>
</evidence>